<feature type="modified residue" description="4-aspartylphosphate" evidence="5">
    <location>
        <position position="76"/>
    </location>
</feature>
<dbReference type="AlphaFoldDB" id="A0A512DDY1"/>
<dbReference type="SMART" id="SM00448">
    <property type="entry name" value="REC"/>
    <property type="match status" value="1"/>
</dbReference>
<evidence type="ECO:0000256" key="2">
    <source>
        <dbReference type="ARBA" id="ARBA00023015"/>
    </source>
</evidence>
<dbReference type="PROSITE" id="PS50110">
    <property type="entry name" value="RESPONSE_REGULATORY"/>
    <property type="match status" value="1"/>
</dbReference>
<dbReference type="PANTHER" id="PTHR43214">
    <property type="entry name" value="TWO-COMPONENT RESPONSE REGULATOR"/>
    <property type="match status" value="1"/>
</dbReference>
<evidence type="ECO:0000313" key="9">
    <source>
        <dbReference type="Proteomes" id="UP000321181"/>
    </source>
</evidence>
<evidence type="ECO:0000259" key="6">
    <source>
        <dbReference type="PROSITE" id="PS50043"/>
    </source>
</evidence>
<dbReference type="Pfam" id="PF00196">
    <property type="entry name" value="GerE"/>
    <property type="match status" value="1"/>
</dbReference>
<keyword evidence="2" id="KW-0805">Transcription regulation</keyword>
<dbReference type="PANTHER" id="PTHR43214:SF24">
    <property type="entry name" value="TRANSCRIPTIONAL REGULATORY PROTEIN NARL-RELATED"/>
    <property type="match status" value="1"/>
</dbReference>
<feature type="domain" description="HTH luxR-type" evidence="6">
    <location>
        <begin position="176"/>
        <end position="241"/>
    </location>
</feature>
<dbReference type="InterPro" id="IPR058245">
    <property type="entry name" value="NreC/VraR/RcsB-like_REC"/>
</dbReference>
<evidence type="ECO:0000256" key="5">
    <source>
        <dbReference type="PROSITE-ProRule" id="PRU00169"/>
    </source>
</evidence>
<dbReference type="CDD" id="cd17535">
    <property type="entry name" value="REC_NarL-like"/>
    <property type="match status" value="1"/>
</dbReference>
<accession>A0A512DDY1</accession>
<dbReference type="EMBL" id="BJYY01000015">
    <property type="protein sequence ID" value="GEO34665.1"/>
    <property type="molecule type" value="Genomic_DNA"/>
</dbReference>
<protein>
    <submittedName>
        <fullName evidence="8">DNA-binding response regulator</fullName>
    </submittedName>
</protein>
<comment type="caution">
    <text evidence="8">The sequence shown here is derived from an EMBL/GenBank/DDBJ whole genome shotgun (WGS) entry which is preliminary data.</text>
</comment>
<dbReference type="PROSITE" id="PS50043">
    <property type="entry name" value="HTH_LUXR_2"/>
    <property type="match status" value="1"/>
</dbReference>
<dbReference type="SMART" id="SM00421">
    <property type="entry name" value="HTH_LUXR"/>
    <property type="match status" value="1"/>
</dbReference>
<dbReference type="Gene3D" id="3.40.50.2300">
    <property type="match status" value="1"/>
</dbReference>
<dbReference type="PROSITE" id="PS00622">
    <property type="entry name" value="HTH_LUXR_1"/>
    <property type="match status" value="1"/>
</dbReference>
<organism evidence="8 9">
    <name type="scientific">Cellulomonas aerilata</name>
    <dbReference type="NCBI Taxonomy" id="515326"/>
    <lineage>
        <taxon>Bacteria</taxon>
        <taxon>Bacillati</taxon>
        <taxon>Actinomycetota</taxon>
        <taxon>Actinomycetes</taxon>
        <taxon>Micrococcales</taxon>
        <taxon>Cellulomonadaceae</taxon>
        <taxon>Cellulomonas</taxon>
    </lineage>
</organism>
<dbReference type="GO" id="GO:0006355">
    <property type="term" value="P:regulation of DNA-templated transcription"/>
    <property type="evidence" value="ECO:0007669"/>
    <property type="project" value="InterPro"/>
</dbReference>
<evidence type="ECO:0000313" key="8">
    <source>
        <dbReference type="EMBL" id="GEO34665.1"/>
    </source>
</evidence>
<evidence type="ECO:0000256" key="1">
    <source>
        <dbReference type="ARBA" id="ARBA00022553"/>
    </source>
</evidence>
<sequence>MTQDRSPAPAATGSTGHTEHAGPVRVLLVDDQALLRMGFRLVLEAEDDVVVVGEAGDGESGVRQAQALRPDVVLMDVRMPGVNGIEATQRLVEAVPGCRVLILTTFDLDEYAFAALRAGASGFLLKDARPAELVAAIRAVATGDAVVSPRVTRRMLEMFAGALPAPGDPEPGTPTLDPRLRLLTARELEILRAMAEGLSNAEIAGRFVLSEATVKTHVGRILAKLDVRDRVQAVVLAYESGLVRPG</sequence>
<evidence type="ECO:0000259" key="7">
    <source>
        <dbReference type="PROSITE" id="PS50110"/>
    </source>
</evidence>
<dbReference type="GO" id="GO:0000160">
    <property type="term" value="P:phosphorelay signal transduction system"/>
    <property type="evidence" value="ECO:0007669"/>
    <property type="project" value="InterPro"/>
</dbReference>
<proteinExistence type="predicted"/>
<keyword evidence="9" id="KW-1185">Reference proteome</keyword>
<dbReference type="SUPFAM" id="SSF52172">
    <property type="entry name" value="CheY-like"/>
    <property type="match status" value="1"/>
</dbReference>
<keyword evidence="4" id="KW-0804">Transcription</keyword>
<dbReference type="Pfam" id="PF00072">
    <property type="entry name" value="Response_reg"/>
    <property type="match status" value="1"/>
</dbReference>
<dbReference type="SUPFAM" id="SSF46894">
    <property type="entry name" value="C-terminal effector domain of the bipartite response regulators"/>
    <property type="match status" value="1"/>
</dbReference>
<name>A0A512DDY1_9CELL</name>
<gene>
    <name evidence="8" type="ORF">CAE01nite_23900</name>
</gene>
<keyword evidence="1 5" id="KW-0597">Phosphoprotein</keyword>
<dbReference type="CDD" id="cd06170">
    <property type="entry name" value="LuxR_C_like"/>
    <property type="match status" value="1"/>
</dbReference>
<dbReference type="InterPro" id="IPR016032">
    <property type="entry name" value="Sig_transdc_resp-reg_C-effctor"/>
</dbReference>
<dbReference type="PRINTS" id="PR00038">
    <property type="entry name" value="HTHLUXR"/>
</dbReference>
<dbReference type="Proteomes" id="UP000321181">
    <property type="component" value="Unassembled WGS sequence"/>
</dbReference>
<dbReference type="InterPro" id="IPR001789">
    <property type="entry name" value="Sig_transdc_resp-reg_receiver"/>
</dbReference>
<evidence type="ECO:0000256" key="4">
    <source>
        <dbReference type="ARBA" id="ARBA00023163"/>
    </source>
</evidence>
<dbReference type="InterPro" id="IPR039420">
    <property type="entry name" value="WalR-like"/>
</dbReference>
<dbReference type="InterPro" id="IPR000792">
    <property type="entry name" value="Tscrpt_reg_LuxR_C"/>
</dbReference>
<keyword evidence="3 8" id="KW-0238">DNA-binding</keyword>
<dbReference type="InterPro" id="IPR011006">
    <property type="entry name" value="CheY-like_superfamily"/>
</dbReference>
<reference evidence="8 9" key="1">
    <citation type="submission" date="2019-07" db="EMBL/GenBank/DDBJ databases">
        <title>Whole genome shotgun sequence of Cellulomonas aerilata NBRC 106308.</title>
        <authorList>
            <person name="Hosoyama A."/>
            <person name="Uohara A."/>
            <person name="Ohji S."/>
            <person name="Ichikawa N."/>
        </authorList>
    </citation>
    <scope>NUCLEOTIDE SEQUENCE [LARGE SCALE GENOMIC DNA]</scope>
    <source>
        <strain evidence="8 9">NBRC 106308</strain>
    </source>
</reference>
<feature type="domain" description="Response regulatory" evidence="7">
    <location>
        <begin position="25"/>
        <end position="141"/>
    </location>
</feature>
<dbReference type="GO" id="GO:0003677">
    <property type="term" value="F:DNA binding"/>
    <property type="evidence" value="ECO:0007669"/>
    <property type="project" value="UniProtKB-KW"/>
</dbReference>
<evidence type="ECO:0000256" key="3">
    <source>
        <dbReference type="ARBA" id="ARBA00023125"/>
    </source>
</evidence>